<proteinExistence type="predicted"/>
<dbReference type="Gene3D" id="3.40.50.720">
    <property type="entry name" value="NAD(P)-binding Rossmann-like Domain"/>
    <property type="match status" value="1"/>
</dbReference>
<dbReference type="Pfam" id="PF22917">
    <property type="entry name" value="PRISE"/>
    <property type="match status" value="1"/>
</dbReference>
<reference evidence="2 3" key="1">
    <citation type="submission" date="2016-03" db="EMBL/GenBank/DDBJ databases">
        <title>Draft genome sequence of the Fonsecaea monophora CBS 269.37.</title>
        <authorList>
            <person name="Bombassaro A."/>
            <person name="Vinicius W.A."/>
            <person name="De Hoog S."/>
            <person name="Sun J."/>
            <person name="Souza E.M."/>
            <person name="Raittz R.T."/>
            <person name="Costa F."/>
            <person name="Leao A.C."/>
            <person name="Tadra-Sfeir M.Z."/>
            <person name="Baura V."/>
            <person name="Balsanelli E."/>
            <person name="Pedrosa F.O."/>
            <person name="Moreno L.F."/>
            <person name="Steffens M.B."/>
            <person name="Xi L."/>
            <person name="Bocca A.L."/>
            <person name="Felipe M.S."/>
            <person name="Teixeira M."/>
            <person name="Telles Filho F.Q."/>
            <person name="Azevedo C.M."/>
            <person name="Gomes R."/>
            <person name="Vicente V.A."/>
        </authorList>
    </citation>
    <scope>NUCLEOTIDE SEQUENCE [LARGE SCALE GENOMIC DNA]</scope>
    <source>
        <strain evidence="2 3">CBS 269.37</strain>
    </source>
</reference>
<comment type="caution">
    <text evidence="2">The sequence shown here is derived from an EMBL/GenBank/DDBJ whole genome shotgun (WGS) entry which is preliminary data.</text>
</comment>
<organism evidence="2 3">
    <name type="scientific">Fonsecaea monophora</name>
    <dbReference type="NCBI Taxonomy" id="254056"/>
    <lineage>
        <taxon>Eukaryota</taxon>
        <taxon>Fungi</taxon>
        <taxon>Dikarya</taxon>
        <taxon>Ascomycota</taxon>
        <taxon>Pezizomycotina</taxon>
        <taxon>Eurotiomycetes</taxon>
        <taxon>Chaetothyriomycetidae</taxon>
        <taxon>Chaetothyriales</taxon>
        <taxon>Herpotrichiellaceae</taxon>
        <taxon>Fonsecaea</taxon>
    </lineage>
</organism>
<dbReference type="InterPro" id="IPR055222">
    <property type="entry name" value="PRISE-like_Rossmann-fold"/>
</dbReference>
<dbReference type="PANTHER" id="PTHR32487">
    <property type="entry name" value="3-OXO-DELTA(4,5)-STEROID 5-BETA-REDUCTASE"/>
    <property type="match status" value="1"/>
</dbReference>
<dbReference type="GeneID" id="34597217"/>
<dbReference type="PANTHER" id="PTHR32487:SF8">
    <property type="entry name" value="NAD-DEPENDENT EPIMERASE_DEHYDRATASE DOMAIN-CONTAINING PROTEIN"/>
    <property type="match status" value="1"/>
</dbReference>
<dbReference type="SUPFAM" id="SSF51735">
    <property type="entry name" value="NAD(P)-binding Rossmann-fold domains"/>
    <property type="match status" value="1"/>
</dbReference>
<dbReference type="EMBL" id="LVKK01000008">
    <property type="protein sequence ID" value="OAG43813.1"/>
    <property type="molecule type" value="Genomic_DNA"/>
</dbReference>
<dbReference type="AlphaFoldDB" id="A0A177FHP8"/>
<dbReference type="RefSeq" id="XP_022515765.1">
    <property type="nucleotide sequence ID" value="XM_022652021.1"/>
</dbReference>
<evidence type="ECO:0000313" key="3">
    <source>
        <dbReference type="Proteomes" id="UP000077002"/>
    </source>
</evidence>
<name>A0A177FHP8_9EURO</name>
<evidence type="ECO:0000313" key="2">
    <source>
        <dbReference type="EMBL" id="OAG43813.1"/>
    </source>
</evidence>
<sequence length="388" mass="43414">MSKHALVLGASGITGWGVVNALLSDNKDTRQFSQVTAVTNRPLDILSSGWPSSSKLEIVSGIDLLAGEQTDLLNSLRCQISGLPRVTHVYYHSYKWCAESTRESSINERMLKRCVSALDVLCPSLEYIVLPTGTKAYGIHLMENFPWKNHLPLREDLPPLPEPFASELFYNAQRAVLDSFSRYRTWTWCEVRPDVVIGFVPNHNAQSLAHTLAVYLSLFAHVNGKGSKVPWPGTTTSFNILSSQSSQDLVGRFIVWASLRPQLTGHGHAFNIVDLDGPSTWATRWYTICSLFGLQGAPPDSSTMSPRNFINTHSAAWDELAHQHSLKPDVLDNDLANPHFCDAILCDFDFDHHISRELINRLGFTEQMNEKAAWSIAFERLRTAKIIP</sequence>
<keyword evidence="3" id="KW-1185">Reference proteome</keyword>
<gene>
    <name evidence="2" type="ORF">AYO21_02040</name>
</gene>
<dbReference type="InterPro" id="IPR036291">
    <property type="entry name" value="NAD(P)-bd_dom_sf"/>
</dbReference>
<dbReference type="OrthoDB" id="1731983at2759"/>
<protein>
    <recommendedName>
        <fullName evidence="1">PRISE-like Rossmann-fold domain-containing protein</fullName>
    </recommendedName>
</protein>
<evidence type="ECO:0000259" key="1">
    <source>
        <dbReference type="Pfam" id="PF22917"/>
    </source>
</evidence>
<accession>A0A177FHP8</accession>
<feature type="domain" description="PRISE-like Rossmann-fold" evidence="1">
    <location>
        <begin position="5"/>
        <end position="388"/>
    </location>
</feature>
<dbReference type="CDD" id="cd08948">
    <property type="entry name" value="5beta-POR_like_SDR_a"/>
    <property type="match status" value="1"/>
</dbReference>
<dbReference type="Proteomes" id="UP000077002">
    <property type="component" value="Unassembled WGS sequence"/>
</dbReference>